<accession>A0A0M3JV96</accession>
<evidence type="ECO:0000313" key="2">
    <source>
        <dbReference type="EMBL" id="VDK45434.1"/>
    </source>
</evidence>
<dbReference type="InterPro" id="IPR037393">
    <property type="entry name" value="Bud22/SRFB1"/>
</dbReference>
<evidence type="ECO:0000256" key="1">
    <source>
        <dbReference type="SAM" id="MobiDB-lite"/>
    </source>
</evidence>
<feature type="compositionally biased region" description="Polar residues" evidence="1">
    <location>
        <begin position="263"/>
        <end position="275"/>
    </location>
</feature>
<sequence>MRKVVDKARVRLCRRLVRQQKTLKESKNEKKKRKTERLVEEFKACKGLRRDDVSKFALLNLKSLKDLNIRGSTPVQERLLYKLASEQLIVDCVAEFRRQYPEWNLQAPFLLQRLGLQYRWKRKPVKATISNEDKSNEQITHDSDDGGDTEKELSDNENIEEVTQIKQVPKNELKKEIVREKVAELVAKKVKNVARKEESHIKKTKKKQQKAGITLEKSKIELPKPIIAPNALRRGQGIIRKLIMDGSNDNNNNDTDEIDAVSSGESHVIVSTTQRGEGDEEEKHRNEDEHWLFKTASAFQLEPSDQQQQEHLRTKQKYLSNKSKLRSQSDAVHPSWAAKRRETERIAELSKLAKKGKKVVFNDDD</sequence>
<dbReference type="PANTHER" id="PTHR23325:SF1">
    <property type="entry name" value="SERUM RESPONSE FACTOR-BINDING PROTEIN 1"/>
    <property type="match status" value="1"/>
</dbReference>
<feature type="compositionally biased region" description="Basic and acidic residues" evidence="1">
    <location>
        <begin position="131"/>
        <end position="154"/>
    </location>
</feature>
<dbReference type="Proteomes" id="UP000267096">
    <property type="component" value="Unassembled WGS sequence"/>
</dbReference>
<dbReference type="PANTHER" id="PTHR23325">
    <property type="entry name" value="SERUM RESPONSE FACTOR-BINDING"/>
    <property type="match status" value="1"/>
</dbReference>
<evidence type="ECO:0000313" key="4">
    <source>
        <dbReference type="WBParaSite" id="ASIM_0001214201-mRNA-1"/>
    </source>
</evidence>
<proteinExistence type="predicted"/>
<dbReference type="AlphaFoldDB" id="A0A0M3JV96"/>
<dbReference type="GO" id="GO:0030490">
    <property type="term" value="P:maturation of SSU-rRNA"/>
    <property type="evidence" value="ECO:0007669"/>
    <property type="project" value="TreeGrafter"/>
</dbReference>
<evidence type="ECO:0000313" key="3">
    <source>
        <dbReference type="Proteomes" id="UP000267096"/>
    </source>
</evidence>
<name>A0A0M3JV96_ANISI</name>
<feature type="region of interest" description="Disordered" evidence="1">
    <location>
        <begin position="245"/>
        <end position="287"/>
    </location>
</feature>
<feature type="region of interest" description="Disordered" evidence="1">
    <location>
        <begin position="127"/>
        <end position="159"/>
    </location>
</feature>
<gene>
    <name evidence="2" type="ORF">ASIM_LOCUS11608</name>
</gene>
<reference evidence="2 3" key="2">
    <citation type="submission" date="2018-11" db="EMBL/GenBank/DDBJ databases">
        <authorList>
            <consortium name="Pathogen Informatics"/>
        </authorList>
    </citation>
    <scope>NUCLEOTIDE SEQUENCE [LARGE SCALE GENOMIC DNA]</scope>
</reference>
<dbReference type="WBParaSite" id="ASIM_0001214201-mRNA-1">
    <property type="protein sequence ID" value="ASIM_0001214201-mRNA-1"/>
    <property type="gene ID" value="ASIM_0001214201"/>
</dbReference>
<dbReference type="OrthoDB" id="3364872at2759"/>
<feature type="compositionally biased region" description="Polar residues" evidence="1">
    <location>
        <begin position="317"/>
        <end position="330"/>
    </location>
</feature>
<feature type="region of interest" description="Disordered" evidence="1">
    <location>
        <begin position="303"/>
        <end position="341"/>
    </location>
</feature>
<protein>
    <submittedName>
        <fullName evidence="4">Serum response factor-binding protein 1</fullName>
    </submittedName>
</protein>
<reference evidence="4" key="1">
    <citation type="submission" date="2017-02" db="UniProtKB">
        <authorList>
            <consortium name="WormBaseParasite"/>
        </authorList>
    </citation>
    <scope>IDENTIFICATION</scope>
</reference>
<dbReference type="GO" id="GO:0030686">
    <property type="term" value="C:90S preribosome"/>
    <property type="evidence" value="ECO:0007669"/>
    <property type="project" value="TreeGrafter"/>
</dbReference>
<organism evidence="4">
    <name type="scientific">Anisakis simplex</name>
    <name type="common">Herring worm</name>
    <dbReference type="NCBI Taxonomy" id="6269"/>
    <lineage>
        <taxon>Eukaryota</taxon>
        <taxon>Metazoa</taxon>
        <taxon>Ecdysozoa</taxon>
        <taxon>Nematoda</taxon>
        <taxon>Chromadorea</taxon>
        <taxon>Rhabditida</taxon>
        <taxon>Spirurina</taxon>
        <taxon>Ascaridomorpha</taxon>
        <taxon>Ascaridoidea</taxon>
        <taxon>Anisakidae</taxon>
        <taxon>Anisakis</taxon>
        <taxon>Anisakis simplex complex</taxon>
    </lineage>
</organism>
<dbReference type="EMBL" id="UYRR01031086">
    <property type="protein sequence ID" value="VDK45434.1"/>
    <property type="molecule type" value="Genomic_DNA"/>
</dbReference>
<dbReference type="GO" id="GO:0005634">
    <property type="term" value="C:nucleus"/>
    <property type="evidence" value="ECO:0007669"/>
    <property type="project" value="TreeGrafter"/>
</dbReference>
<keyword evidence="3" id="KW-1185">Reference proteome</keyword>